<keyword evidence="1" id="KW-0001">2Fe-2S</keyword>
<keyword evidence="3" id="KW-0560">Oxidoreductase</keyword>
<evidence type="ECO:0000256" key="1">
    <source>
        <dbReference type="ARBA" id="ARBA00022714"/>
    </source>
</evidence>
<dbReference type="GO" id="GO:0051213">
    <property type="term" value="F:dioxygenase activity"/>
    <property type="evidence" value="ECO:0007669"/>
    <property type="project" value="UniProtKB-KW"/>
</dbReference>
<evidence type="ECO:0000313" key="7">
    <source>
        <dbReference type="EMBL" id="KAA0590245.1"/>
    </source>
</evidence>
<organism evidence="7 8">
    <name type="scientific">Azospirillum lipoferum</name>
    <dbReference type="NCBI Taxonomy" id="193"/>
    <lineage>
        <taxon>Bacteria</taxon>
        <taxon>Pseudomonadati</taxon>
        <taxon>Pseudomonadota</taxon>
        <taxon>Alphaproteobacteria</taxon>
        <taxon>Rhodospirillales</taxon>
        <taxon>Azospirillaceae</taxon>
        <taxon>Azospirillum</taxon>
    </lineage>
</organism>
<dbReference type="OrthoDB" id="9800776at2"/>
<keyword evidence="7" id="KW-0223">Dioxygenase</keyword>
<dbReference type="SUPFAM" id="SSF55961">
    <property type="entry name" value="Bet v1-like"/>
    <property type="match status" value="1"/>
</dbReference>
<reference evidence="7 8" key="1">
    <citation type="submission" date="2019-08" db="EMBL/GenBank/DDBJ databases">
        <authorList>
            <person name="Grouzdev D."/>
            <person name="Tikhonova E."/>
            <person name="Kravchenko I."/>
        </authorList>
    </citation>
    <scope>NUCLEOTIDE SEQUENCE [LARGE SCALE GENOMIC DNA]</scope>
    <source>
        <strain evidence="7 8">59b</strain>
    </source>
</reference>
<feature type="domain" description="Rieske" evidence="6">
    <location>
        <begin position="8"/>
        <end position="110"/>
    </location>
</feature>
<protein>
    <submittedName>
        <fullName evidence="7">Aromatic ring-hydroxylating dioxygenase subunit alpha</fullName>
    </submittedName>
</protein>
<dbReference type="InterPro" id="IPR017941">
    <property type="entry name" value="Rieske_2Fe-2S"/>
</dbReference>
<keyword evidence="2" id="KW-0479">Metal-binding</keyword>
<keyword evidence="5" id="KW-0411">Iron-sulfur</keyword>
<evidence type="ECO:0000256" key="5">
    <source>
        <dbReference type="ARBA" id="ARBA00023014"/>
    </source>
</evidence>
<dbReference type="InterPro" id="IPR044043">
    <property type="entry name" value="VanA_C_cat"/>
</dbReference>
<dbReference type="AlphaFoldDB" id="A0A5A9G8X9"/>
<dbReference type="SUPFAM" id="SSF50022">
    <property type="entry name" value="ISP domain"/>
    <property type="match status" value="1"/>
</dbReference>
<dbReference type="PANTHER" id="PTHR21266:SF60">
    <property type="entry name" value="3-KETOSTEROID-9-ALPHA-MONOOXYGENASE, OXYGENASE COMPONENT"/>
    <property type="match status" value="1"/>
</dbReference>
<sequence length="345" mass="39087">MAFLRNIWYVAAWDHEVADGRPLARTLLNEPVVMFRSSQGVHALTDRCPHRFAPLHLGKQVGNALQCPYHGLEFDGSGACTRNPHGDGSIPKAAKVKSYPMVEQDSILWIWMGDPEKADPTLIPRFESLDPENWYIGKDYLRARANYQLEVDNIMDLSHIDYLHASTLGNGNGKNAETTVVQDGNTVHSLRLNRNELLSPELERRNGLPPGTPVDRWLDVRWDPPGVMELVVGNAPTGSEDPRKAPGQIRYFQHLFSPETEHTAHYWFATSRRKDLGPEGERIVAEMIVFLRQPFETEDLPMLEAQQRTMGTADFWELRPILLPTDAPGIRARRVLDAMIKAEQK</sequence>
<dbReference type="InterPro" id="IPR036922">
    <property type="entry name" value="Rieske_2Fe-2S_sf"/>
</dbReference>
<dbReference type="CDD" id="cd08878">
    <property type="entry name" value="RHO_alpha_C_DMO-like"/>
    <property type="match status" value="1"/>
</dbReference>
<keyword evidence="8" id="KW-1185">Reference proteome</keyword>
<dbReference type="Pfam" id="PF19112">
    <property type="entry name" value="VanA_C"/>
    <property type="match status" value="1"/>
</dbReference>
<evidence type="ECO:0000256" key="2">
    <source>
        <dbReference type="ARBA" id="ARBA00022723"/>
    </source>
</evidence>
<dbReference type="GO" id="GO:0046872">
    <property type="term" value="F:metal ion binding"/>
    <property type="evidence" value="ECO:0007669"/>
    <property type="project" value="UniProtKB-KW"/>
</dbReference>
<dbReference type="Proteomes" id="UP000324927">
    <property type="component" value="Unassembled WGS sequence"/>
</dbReference>
<gene>
    <name evidence="7" type="ORF">FZ942_31665</name>
</gene>
<dbReference type="RefSeq" id="WP_149235029.1">
    <property type="nucleotide sequence ID" value="NZ_JALJXJ010000023.1"/>
</dbReference>
<evidence type="ECO:0000256" key="4">
    <source>
        <dbReference type="ARBA" id="ARBA00023004"/>
    </source>
</evidence>
<evidence type="ECO:0000313" key="8">
    <source>
        <dbReference type="Proteomes" id="UP000324927"/>
    </source>
</evidence>
<comment type="caution">
    <text evidence="7">The sequence shown here is derived from an EMBL/GenBank/DDBJ whole genome shotgun (WGS) entry which is preliminary data.</text>
</comment>
<dbReference type="Gene3D" id="3.90.380.10">
    <property type="entry name" value="Naphthalene 1,2-dioxygenase Alpha Subunit, Chain A, domain 1"/>
    <property type="match status" value="1"/>
</dbReference>
<accession>A0A5A9G8X9</accession>
<dbReference type="Pfam" id="PF00355">
    <property type="entry name" value="Rieske"/>
    <property type="match status" value="1"/>
</dbReference>
<evidence type="ECO:0000256" key="3">
    <source>
        <dbReference type="ARBA" id="ARBA00023002"/>
    </source>
</evidence>
<dbReference type="Gene3D" id="2.102.10.10">
    <property type="entry name" value="Rieske [2Fe-2S] iron-sulphur domain"/>
    <property type="match status" value="1"/>
</dbReference>
<evidence type="ECO:0000259" key="6">
    <source>
        <dbReference type="PROSITE" id="PS51296"/>
    </source>
</evidence>
<keyword evidence="4" id="KW-0408">Iron</keyword>
<name>A0A5A9G8X9_AZOLI</name>
<proteinExistence type="predicted"/>
<dbReference type="GO" id="GO:0051537">
    <property type="term" value="F:2 iron, 2 sulfur cluster binding"/>
    <property type="evidence" value="ECO:0007669"/>
    <property type="project" value="UniProtKB-KW"/>
</dbReference>
<dbReference type="EMBL" id="VTTN01000023">
    <property type="protein sequence ID" value="KAA0590245.1"/>
    <property type="molecule type" value="Genomic_DNA"/>
</dbReference>
<dbReference type="InterPro" id="IPR050584">
    <property type="entry name" value="Cholesterol_7-desaturase"/>
</dbReference>
<dbReference type="PANTHER" id="PTHR21266">
    <property type="entry name" value="IRON-SULFUR DOMAIN CONTAINING PROTEIN"/>
    <property type="match status" value="1"/>
</dbReference>
<dbReference type="PROSITE" id="PS51296">
    <property type="entry name" value="RIESKE"/>
    <property type="match status" value="1"/>
</dbReference>